<name>A0A6L3VXA7_9ACTN</name>
<evidence type="ECO:0000313" key="1">
    <source>
        <dbReference type="EMBL" id="KAB2376956.1"/>
    </source>
</evidence>
<dbReference type="AlphaFoldDB" id="A0A6L3VXA7"/>
<gene>
    <name evidence="1" type="ORF">F9B16_24270</name>
</gene>
<reference evidence="1 2" key="1">
    <citation type="submission" date="2019-09" db="EMBL/GenBank/DDBJ databases">
        <title>Actinomadura physcomitrii sp. nov., a novel actinomycete isolated from moss [Physcomitrium sphaericum (Ludw) Fuernr].</title>
        <authorList>
            <person name="Liu C."/>
            <person name="Zhuang X."/>
        </authorList>
    </citation>
    <scope>NUCLEOTIDE SEQUENCE [LARGE SCALE GENOMIC DNA]</scope>
    <source>
        <strain evidence="1 2">CYP1-1B</strain>
    </source>
</reference>
<proteinExistence type="predicted"/>
<evidence type="ECO:0000313" key="2">
    <source>
        <dbReference type="Proteomes" id="UP000483004"/>
    </source>
</evidence>
<dbReference type="EMBL" id="WBMR01000076">
    <property type="protein sequence ID" value="KAB2376956.1"/>
    <property type="molecule type" value="Genomic_DNA"/>
</dbReference>
<protein>
    <submittedName>
        <fullName evidence="1">Uncharacterized protein</fullName>
    </submittedName>
</protein>
<dbReference type="RefSeq" id="WP_151542427.1">
    <property type="nucleotide sequence ID" value="NZ_WBMR01000076.1"/>
</dbReference>
<keyword evidence="2" id="KW-1185">Reference proteome</keyword>
<dbReference type="Proteomes" id="UP000483004">
    <property type="component" value="Unassembled WGS sequence"/>
</dbReference>
<organism evidence="1 2">
    <name type="scientific">Actinomadura montaniterrae</name>
    <dbReference type="NCBI Taxonomy" id="1803903"/>
    <lineage>
        <taxon>Bacteria</taxon>
        <taxon>Bacillati</taxon>
        <taxon>Actinomycetota</taxon>
        <taxon>Actinomycetes</taxon>
        <taxon>Streptosporangiales</taxon>
        <taxon>Thermomonosporaceae</taxon>
        <taxon>Actinomadura</taxon>
    </lineage>
</organism>
<accession>A0A6L3VXA7</accession>
<comment type="caution">
    <text evidence="1">The sequence shown here is derived from an EMBL/GenBank/DDBJ whole genome shotgun (WGS) entry which is preliminary data.</text>
</comment>
<sequence>MSPSSNFTRPRPRVKRRAAAWLTVLTILGGWQFLSTGSASAGTDKLQFSIQHHVRLPPWSQGAGPVILKLTCASTGGFSPAVTIEINRNSDKQHMWGERYARCNGTEQAFHFNLPKGEYYTVISKSPGDTRIEGTVELTYPD</sequence>